<accession>A0AAE0JJ36</accession>
<sequence length="170" mass="19810">MCLQVVRSFSCGCARHHKVECRLSNRLRLSSPAGAAPLAPGEACETLSGPRRFRFGTTMCPTCAYARLTWRSWLGSGIGVQPWAGLMKNGPAAERALGFSRFREMRARLQRTLHERDPEEKDAGDFEWRTEHWRRMLRRKRIRREVEARWRERAEREEREGTVTADDMEF</sequence>
<comment type="caution">
    <text evidence="1">The sequence shown here is derived from an EMBL/GenBank/DDBJ whole genome shotgun (WGS) entry which is preliminary data.</text>
</comment>
<protein>
    <submittedName>
        <fullName evidence="1">Uncharacterized protein</fullName>
    </submittedName>
</protein>
<evidence type="ECO:0000313" key="2">
    <source>
        <dbReference type="Proteomes" id="UP001278500"/>
    </source>
</evidence>
<gene>
    <name evidence="1" type="ORF">B0H65DRAFT_567184</name>
</gene>
<dbReference type="Proteomes" id="UP001278500">
    <property type="component" value="Unassembled WGS sequence"/>
</dbReference>
<name>A0AAE0JJ36_9PEZI</name>
<reference evidence="1" key="1">
    <citation type="journal article" date="2023" name="Mol. Phylogenet. Evol.">
        <title>Genome-scale phylogeny and comparative genomics of the fungal order Sordariales.</title>
        <authorList>
            <person name="Hensen N."/>
            <person name="Bonometti L."/>
            <person name="Westerberg I."/>
            <person name="Brannstrom I.O."/>
            <person name="Guillou S."/>
            <person name="Cros-Aarteil S."/>
            <person name="Calhoun S."/>
            <person name="Haridas S."/>
            <person name="Kuo A."/>
            <person name="Mondo S."/>
            <person name="Pangilinan J."/>
            <person name="Riley R."/>
            <person name="LaButti K."/>
            <person name="Andreopoulos B."/>
            <person name="Lipzen A."/>
            <person name="Chen C."/>
            <person name="Yan M."/>
            <person name="Daum C."/>
            <person name="Ng V."/>
            <person name="Clum A."/>
            <person name="Steindorff A."/>
            <person name="Ohm R.A."/>
            <person name="Martin F."/>
            <person name="Silar P."/>
            <person name="Natvig D.O."/>
            <person name="Lalanne C."/>
            <person name="Gautier V."/>
            <person name="Ament-Velasquez S.L."/>
            <person name="Kruys A."/>
            <person name="Hutchinson M.I."/>
            <person name="Powell A.J."/>
            <person name="Barry K."/>
            <person name="Miller A.N."/>
            <person name="Grigoriev I.V."/>
            <person name="Debuchy R."/>
            <person name="Gladieux P."/>
            <person name="Hiltunen Thoren M."/>
            <person name="Johannesson H."/>
        </authorList>
    </citation>
    <scope>NUCLEOTIDE SEQUENCE</scope>
    <source>
        <strain evidence="1">CBS 560.94</strain>
    </source>
</reference>
<organism evidence="1 2">
    <name type="scientific">Neurospora tetraspora</name>
    <dbReference type="NCBI Taxonomy" id="94610"/>
    <lineage>
        <taxon>Eukaryota</taxon>
        <taxon>Fungi</taxon>
        <taxon>Dikarya</taxon>
        <taxon>Ascomycota</taxon>
        <taxon>Pezizomycotina</taxon>
        <taxon>Sordariomycetes</taxon>
        <taxon>Sordariomycetidae</taxon>
        <taxon>Sordariales</taxon>
        <taxon>Sordariaceae</taxon>
        <taxon>Neurospora</taxon>
    </lineage>
</organism>
<evidence type="ECO:0000313" key="1">
    <source>
        <dbReference type="EMBL" id="KAK3350564.1"/>
    </source>
</evidence>
<dbReference type="AlphaFoldDB" id="A0AAE0JJ36"/>
<dbReference type="GeneID" id="87867513"/>
<reference evidence="1" key="2">
    <citation type="submission" date="2023-06" db="EMBL/GenBank/DDBJ databases">
        <authorList>
            <consortium name="Lawrence Berkeley National Laboratory"/>
            <person name="Haridas S."/>
            <person name="Hensen N."/>
            <person name="Bonometti L."/>
            <person name="Westerberg I."/>
            <person name="Brannstrom I.O."/>
            <person name="Guillou S."/>
            <person name="Cros-Aarteil S."/>
            <person name="Calhoun S."/>
            <person name="Kuo A."/>
            <person name="Mondo S."/>
            <person name="Pangilinan J."/>
            <person name="Riley R."/>
            <person name="Labutti K."/>
            <person name="Andreopoulos B."/>
            <person name="Lipzen A."/>
            <person name="Chen C."/>
            <person name="Yanf M."/>
            <person name="Daum C."/>
            <person name="Ng V."/>
            <person name="Clum A."/>
            <person name="Steindorff A."/>
            <person name="Ohm R."/>
            <person name="Martin F."/>
            <person name="Silar P."/>
            <person name="Natvig D."/>
            <person name="Lalanne C."/>
            <person name="Gautier V."/>
            <person name="Ament-Velasquez S.L."/>
            <person name="Kruys A."/>
            <person name="Hutchinson M.I."/>
            <person name="Powell A.J."/>
            <person name="Barry K."/>
            <person name="Miller A.N."/>
            <person name="Grigoriev I.V."/>
            <person name="Debuchy R."/>
            <person name="Gladieux P."/>
            <person name="Thoren M.H."/>
            <person name="Johannesson H."/>
        </authorList>
    </citation>
    <scope>NUCLEOTIDE SEQUENCE</scope>
    <source>
        <strain evidence="1">CBS 560.94</strain>
    </source>
</reference>
<dbReference type="RefSeq" id="XP_062683859.1">
    <property type="nucleotide sequence ID" value="XM_062830359.1"/>
</dbReference>
<proteinExistence type="predicted"/>
<keyword evidence="2" id="KW-1185">Reference proteome</keyword>
<dbReference type="EMBL" id="JAUEPP010000002">
    <property type="protein sequence ID" value="KAK3350564.1"/>
    <property type="molecule type" value="Genomic_DNA"/>
</dbReference>